<evidence type="ECO:0000256" key="3">
    <source>
        <dbReference type="ARBA" id="ARBA00023203"/>
    </source>
</evidence>
<dbReference type="EMBL" id="BGPR01012398">
    <property type="protein sequence ID" value="GBN55889.1"/>
    <property type="molecule type" value="Genomic_DNA"/>
</dbReference>
<evidence type="ECO:0000313" key="6">
    <source>
        <dbReference type="Proteomes" id="UP000499080"/>
    </source>
</evidence>
<dbReference type="Pfam" id="PF07707">
    <property type="entry name" value="BACK"/>
    <property type="match status" value="1"/>
</dbReference>
<feature type="domain" description="BTB" evidence="4">
    <location>
        <begin position="24"/>
        <end position="89"/>
    </location>
</feature>
<dbReference type="SMART" id="SM00225">
    <property type="entry name" value="BTB"/>
    <property type="match status" value="1"/>
</dbReference>
<keyword evidence="1" id="KW-0880">Kelch repeat</keyword>
<dbReference type="InterPro" id="IPR000210">
    <property type="entry name" value="BTB/POZ_dom"/>
</dbReference>
<dbReference type="PROSITE" id="PS50097">
    <property type="entry name" value="BTB"/>
    <property type="match status" value="1"/>
</dbReference>
<dbReference type="PANTHER" id="PTHR24412:SF489">
    <property type="entry name" value="RING FINGER DOMAIN AND KELCH REPEAT-CONTAINING PROTEIN DDB_G0271372"/>
    <property type="match status" value="1"/>
</dbReference>
<proteinExistence type="predicted"/>
<dbReference type="Gene3D" id="1.25.40.420">
    <property type="match status" value="1"/>
</dbReference>
<name>A0A4Y2PXC3_ARAVE</name>
<evidence type="ECO:0000259" key="4">
    <source>
        <dbReference type="PROSITE" id="PS50097"/>
    </source>
</evidence>
<keyword evidence="2" id="KW-0677">Repeat</keyword>
<dbReference type="Gene3D" id="3.30.710.10">
    <property type="entry name" value="Potassium Channel Kv1.1, Chain A"/>
    <property type="match status" value="1"/>
</dbReference>
<keyword evidence="6" id="KW-1185">Reference proteome</keyword>
<organism evidence="5 6">
    <name type="scientific">Araneus ventricosus</name>
    <name type="common">Orbweaver spider</name>
    <name type="synonym">Epeira ventricosa</name>
    <dbReference type="NCBI Taxonomy" id="182803"/>
    <lineage>
        <taxon>Eukaryota</taxon>
        <taxon>Metazoa</taxon>
        <taxon>Ecdysozoa</taxon>
        <taxon>Arthropoda</taxon>
        <taxon>Chelicerata</taxon>
        <taxon>Arachnida</taxon>
        <taxon>Araneae</taxon>
        <taxon>Araneomorphae</taxon>
        <taxon>Entelegynae</taxon>
        <taxon>Araneoidea</taxon>
        <taxon>Araneidae</taxon>
        <taxon>Araneus</taxon>
    </lineage>
</organism>
<gene>
    <name evidence="5" type="ORF">AVEN_428_1</name>
</gene>
<evidence type="ECO:0000256" key="2">
    <source>
        <dbReference type="ARBA" id="ARBA00022737"/>
    </source>
</evidence>
<protein>
    <recommendedName>
        <fullName evidence="4">BTB domain-containing protein</fullName>
    </recommendedName>
</protein>
<reference evidence="5 6" key="1">
    <citation type="journal article" date="2019" name="Sci. Rep.">
        <title>Orb-weaving spider Araneus ventricosus genome elucidates the spidroin gene catalogue.</title>
        <authorList>
            <person name="Kono N."/>
            <person name="Nakamura H."/>
            <person name="Ohtoshi R."/>
            <person name="Moran D.A.P."/>
            <person name="Shinohara A."/>
            <person name="Yoshida Y."/>
            <person name="Fujiwara M."/>
            <person name="Mori M."/>
            <person name="Tomita M."/>
            <person name="Arakawa K."/>
        </authorList>
    </citation>
    <scope>NUCLEOTIDE SEQUENCE [LARGE SCALE GENOMIC DNA]</scope>
</reference>
<evidence type="ECO:0000313" key="5">
    <source>
        <dbReference type="EMBL" id="GBN55889.1"/>
    </source>
</evidence>
<dbReference type="Proteomes" id="UP000499080">
    <property type="component" value="Unassembled WGS sequence"/>
</dbReference>
<dbReference type="Gene3D" id="2.120.10.80">
    <property type="entry name" value="Kelch-type beta propeller"/>
    <property type="match status" value="1"/>
</dbReference>
<sequence length="530" mass="61483">MNVPAKSFQEIFNSGSWEGQQKFTDCTLQTNDGTTFKIHRVVLSQRSEYSRALFSRNLNQETVIVPKVDSKILDSILLYIYTGAITLDGKKVCDIMVASDYLLLDDLLKRCRSFVIENMISTNCLSSLSIACQFERLAVTKDCYRFALVHFTDIFETSNGGLEDLSFEILKKLLESKSLNVISERTVWEAIISWTEANSFVRLPHVPALLTCLRLQEETDENLSAEILSHTIVSRNPHFFGFMWSNQPNFHTLKNTILSRHESLDPLSQNSPSSYDPRMPNRLHLIARLTQSSEEWRSELFLSYDNEFDFWRHIRKTYCFADRMIVVGQRIYIYDKYGIGDIIDIVEEALIEEWEEDEVYITMSRENGRTITLGEKSYHIDGGDVSRYEFETNRWERIATARDIVIKGAVTLNNNIFVVGVHELDEVMMCQAYDEEKNTWISLPAPNIFYAKLSVGANQEQVFVVPKYWEDVHPEKVEVYDPLENTWMSLHDLPFEYRSPKAVVVDDKIIVFENKEEQSGRYQDVDPPVY</sequence>
<dbReference type="InterPro" id="IPR011333">
    <property type="entry name" value="SKP1/BTB/POZ_sf"/>
</dbReference>
<comment type="caution">
    <text evidence="5">The sequence shown here is derived from an EMBL/GenBank/DDBJ whole genome shotgun (WGS) entry which is preliminary data.</text>
</comment>
<dbReference type="CDD" id="cd18186">
    <property type="entry name" value="BTB_POZ_ZBTB_KLHL-like"/>
    <property type="match status" value="1"/>
</dbReference>
<evidence type="ECO:0000256" key="1">
    <source>
        <dbReference type="ARBA" id="ARBA00022441"/>
    </source>
</evidence>
<dbReference type="SUPFAM" id="SSF54695">
    <property type="entry name" value="POZ domain"/>
    <property type="match status" value="1"/>
</dbReference>
<dbReference type="SMART" id="SM00875">
    <property type="entry name" value="BACK"/>
    <property type="match status" value="1"/>
</dbReference>
<keyword evidence="3" id="KW-0009">Actin-binding</keyword>
<dbReference type="PANTHER" id="PTHR24412">
    <property type="entry name" value="KELCH PROTEIN"/>
    <property type="match status" value="1"/>
</dbReference>
<dbReference type="InterPro" id="IPR015915">
    <property type="entry name" value="Kelch-typ_b-propeller"/>
</dbReference>
<dbReference type="SUPFAM" id="SSF117281">
    <property type="entry name" value="Kelch motif"/>
    <property type="match status" value="1"/>
</dbReference>
<dbReference type="OrthoDB" id="10027872at2759"/>
<dbReference type="Pfam" id="PF00651">
    <property type="entry name" value="BTB"/>
    <property type="match status" value="1"/>
</dbReference>
<dbReference type="AlphaFoldDB" id="A0A4Y2PXC3"/>
<accession>A0A4Y2PXC3</accession>
<dbReference type="InterPro" id="IPR011705">
    <property type="entry name" value="BACK"/>
</dbReference>